<comment type="caution">
    <text evidence="1">The sequence shown here is derived from an EMBL/GenBank/DDBJ whole genome shotgun (WGS) entry which is preliminary data.</text>
</comment>
<name>A0A812UUH0_SYMPI</name>
<protein>
    <submittedName>
        <fullName evidence="1">Pnpla7 protein</fullName>
    </submittedName>
</protein>
<keyword evidence="2" id="KW-1185">Reference proteome</keyword>
<accession>A0A812UUH0</accession>
<dbReference type="Proteomes" id="UP000649617">
    <property type="component" value="Unassembled WGS sequence"/>
</dbReference>
<gene>
    <name evidence="1" type="primary">Pnpla7</name>
    <name evidence="1" type="ORF">SPIL2461_LOCUS15624</name>
</gene>
<dbReference type="AlphaFoldDB" id="A0A812UUH0"/>
<dbReference type="OrthoDB" id="444607at2759"/>
<reference evidence="1" key="1">
    <citation type="submission" date="2021-02" db="EMBL/GenBank/DDBJ databases">
        <authorList>
            <person name="Dougan E. K."/>
            <person name="Rhodes N."/>
            <person name="Thang M."/>
            <person name="Chan C."/>
        </authorList>
    </citation>
    <scope>NUCLEOTIDE SEQUENCE</scope>
</reference>
<evidence type="ECO:0000313" key="1">
    <source>
        <dbReference type="EMBL" id="CAE7584216.1"/>
    </source>
</evidence>
<dbReference type="EMBL" id="CAJNIZ010038890">
    <property type="protein sequence ID" value="CAE7584216.1"/>
    <property type="molecule type" value="Genomic_DNA"/>
</dbReference>
<feature type="non-terminal residue" evidence="1">
    <location>
        <position position="1"/>
    </location>
</feature>
<evidence type="ECO:0000313" key="2">
    <source>
        <dbReference type="Proteomes" id="UP000649617"/>
    </source>
</evidence>
<feature type="non-terminal residue" evidence="1">
    <location>
        <position position="50"/>
    </location>
</feature>
<organism evidence="1 2">
    <name type="scientific">Symbiodinium pilosum</name>
    <name type="common">Dinoflagellate</name>
    <dbReference type="NCBI Taxonomy" id="2952"/>
    <lineage>
        <taxon>Eukaryota</taxon>
        <taxon>Sar</taxon>
        <taxon>Alveolata</taxon>
        <taxon>Dinophyceae</taxon>
        <taxon>Suessiales</taxon>
        <taxon>Symbiodiniaceae</taxon>
        <taxon>Symbiodinium</taxon>
    </lineage>
</organism>
<proteinExistence type="predicted"/>
<sequence length="50" mass="5501">ADHILVATNFNGQGRGEVAQTRNEQYVHKAAPLYVTRELLLLHKGAQGKS</sequence>